<keyword evidence="4" id="KW-1185">Reference proteome</keyword>
<dbReference type="Pfam" id="PF00990">
    <property type="entry name" value="GGDEF"/>
    <property type="match status" value="1"/>
</dbReference>
<evidence type="ECO:0000259" key="1">
    <source>
        <dbReference type="PROSITE" id="PS50112"/>
    </source>
</evidence>
<dbReference type="InterPro" id="IPR000014">
    <property type="entry name" value="PAS"/>
</dbReference>
<feature type="domain" description="PAS" evidence="1">
    <location>
        <begin position="1"/>
        <end position="71"/>
    </location>
</feature>
<reference evidence="3 4" key="1">
    <citation type="journal article" date="2019" name="Int. J. Syst. Evol. Microbiol.">
        <title>The Global Catalogue of Microorganisms (GCM) 10K type strain sequencing project: providing services to taxonomists for standard genome sequencing and annotation.</title>
        <authorList>
            <consortium name="The Broad Institute Genomics Platform"/>
            <consortium name="The Broad Institute Genome Sequencing Center for Infectious Disease"/>
            <person name="Wu L."/>
            <person name="Ma J."/>
        </authorList>
    </citation>
    <scope>NUCLEOTIDE SEQUENCE [LARGE SCALE GENOMIC DNA]</scope>
    <source>
        <strain evidence="3 4">JCM 1405</strain>
    </source>
</reference>
<dbReference type="EMBL" id="BAAACF010000003">
    <property type="protein sequence ID" value="GAA0726939.1"/>
    <property type="molecule type" value="Genomic_DNA"/>
</dbReference>
<sequence length="311" mass="35865">MDKILFDILNQVNEGIIILDDTLKILFWNTHMEYITNLKESQVLNNNLYEILPNLQKNYFKESVNVAIEKGHKSFFSAAMHKGLISNNIELNIRVSQLKNHRLKYLMIECIDVTNQFIRINQLKEHAQNLSILNKKLREKEIEIEKLAYYDKLTGIANRTLFHSLAEKLLESAKKDGSILGLIFIDVDNFKFINDNYGHKVGDKLLIELTKILTKFTRTNDIVARYGGDEFLILLPDIKELSNYEFIASRIKAEASKVTIDHMEFEILLSMGVSFYPNDGENIDDLISKADKAMYNVKGIGGNKCMCYLNE</sequence>
<proteinExistence type="predicted"/>
<dbReference type="Gene3D" id="3.30.450.20">
    <property type="entry name" value="PAS domain"/>
    <property type="match status" value="1"/>
</dbReference>
<dbReference type="Pfam" id="PF00989">
    <property type="entry name" value="PAS"/>
    <property type="match status" value="1"/>
</dbReference>
<dbReference type="SUPFAM" id="SSF55073">
    <property type="entry name" value="Nucleotide cyclase"/>
    <property type="match status" value="1"/>
</dbReference>
<evidence type="ECO:0008006" key="5">
    <source>
        <dbReference type="Google" id="ProtNLM"/>
    </source>
</evidence>
<dbReference type="InterPro" id="IPR052163">
    <property type="entry name" value="DGC-Regulatory_Protein"/>
</dbReference>
<dbReference type="PANTHER" id="PTHR46663:SF4">
    <property type="entry name" value="DIGUANYLATE CYCLASE DGCT-RELATED"/>
    <property type="match status" value="1"/>
</dbReference>
<protein>
    <recommendedName>
        <fullName evidence="5">Diguanylate cyclase</fullName>
    </recommendedName>
</protein>
<dbReference type="InterPro" id="IPR035965">
    <property type="entry name" value="PAS-like_dom_sf"/>
</dbReference>
<dbReference type="NCBIfam" id="TIGR00254">
    <property type="entry name" value="GGDEF"/>
    <property type="match status" value="1"/>
</dbReference>
<dbReference type="Gene3D" id="3.30.70.270">
    <property type="match status" value="1"/>
</dbReference>
<name>A0ABN1J2Z1_9CLOT</name>
<dbReference type="InterPro" id="IPR043128">
    <property type="entry name" value="Rev_trsase/Diguanyl_cyclase"/>
</dbReference>
<dbReference type="CDD" id="cd00130">
    <property type="entry name" value="PAS"/>
    <property type="match status" value="1"/>
</dbReference>
<dbReference type="PANTHER" id="PTHR46663">
    <property type="entry name" value="DIGUANYLATE CYCLASE DGCT-RELATED"/>
    <property type="match status" value="1"/>
</dbReference>
<dbReference type="CDD" id="cd01949">
    <property type="entry name" value="GGDEF"/>
    <property type="match status" value="1"/>
</dbReference>
<dbReference type="InterPro" id="IPR000160">
    <property type="entry name" value="GGDEF_dom"/>
</dbReference>
<gene>
    <name evidence="3" type="ORF">GCM10008905_23970</name>
</gene>
<organism evidence="3 4">
    <name type="scientific">Clostridium malenominatum</name>
    <dbReference type="NCBI Taxonomy" id="1539"/>
    <lineage>
        <taxon>Bacteria</taxon>
        <taxon>Bacillati</taxon>
        <taxon>Bacillota</taxon>
        <taxon>Clostridia</taxon>
        <taxon>Eubacteriales</taxon>
        <taxon>Clostridiaceae</taxon>
        <taxon>Clostridium</taxon>
    </lineage>
</organism>
<dbReference type="InterPro" id="IPR029787">
    <property type="entry name" value="Nucleotide_cyclase"/>
</dbReference>
<accession>A0ABN1J2Z1</accession>
<dbReference type="NCBIfam" id="TIGR00229">
    <property type="entry name" value="sensory_box"/>
    <property type="match status" value="1"/>
</dbReference>
<evidence type="ECO:0000313" key="4">
    <source>
        <dbReference type="Proteomes" id="UP001500339"/>
    </source>
</evidence>
<feature type="domain" description="GGDEF" evidence="2">
    <location>
        <begin position="178"/>
        <end position="310"/>
    </location>
</feature>
<dbReference type="SUPFAM" id="SSF55785">
    <property type="entry name" value="PYP-like sensor domain (PAS domain)"/>
    <property type="match status" value="1"/>
</dbReference>
<comment type="caution">
    <text evidence="3">The sequence shown here is derived from an EMBL/GenBank/DDBJ whole genome shotgun (WGS) entry which is preliminary data.</text>
</comment>
<dbReference type="InterPro" id="IPR013767">
    <property type="entry name" value="PAS_fold"/>
</dbReference>
<dbReference type="RefSeq" id="WP_343769998.1">
    <property type="nucleotide sequence ID" value="NZ_BAAACF010000003.1"/>
</dbReference>
<evidence type="ECO:0000313" key="3">
    <source>
        <dbReference type="EMBL" id="GAA0726939.1"/>
    </source>
</evidence>
<dbReference type="PROSITE" id="PS50112">
    <property type="entry name" value="PAS"/>
    <property type="match status" value="1"/>
</dbReference>
<dbReference type="PROSITE" id="PS50887">
    <property type="entry name" value="GGDEF"/>
    <property type="match status" value="1"/>
</dbReference>
<dbReference type="Proteomes" id="UP001500339">
    <property type="component" value="Unassembled WGS sequence"/>
</dbReference>
<dbReference type="SMART" id="SM00091">
    <property type="entry name" value="PAS"/>
    <property type="match status" value="1"/>
</dbReference>
<dbReference type="SMART" id="SM00267">
    <property type="entry name" value="GGDEF"/>
    <property type="match status" value="1"/>
</dbReference>
<evidence type="ECO:0000259" key="2">
    <source>
        <dbReference type="PROSITE" id="PS50887"/>
    </source>
</evidence>